<evidence type="ECO:0000259" key="6">
    <source>
        <dbReference type="Pfam" id="PF01276"/>
    </source>
</evidence>
<dbReference type="InterPro" id="IPR036633">
    <property type="entry name" value="Prn/Lys/Arg_de-COase_C_sf"/>
</dbReference>
<dbReference type="RefSeq" id="WP_188392335.1">
    <property type="nucleotide sequence ID" value="NZ_BMEV01000037.1"/>
</dbReference>
<evidence type="ECO:0000259" key="7">
    <source>
        <dbReference type="Pfam" id="PF03711"/>
    </source>
</evidence>
<proteinExistence type="inferred from homology"/>
<dbReference type="Pfam" id="PF03711">
    <property type="entry name" value="OKR_DC_1_C"/>
    <property type="match status" value="1"/>
</dbReference>
<feature type="domain" description="Orn/Lys/Arg decarboxylase C-terminal" evidence="7">
    <location>
        <begin position="375"/>
        <end position="455"/>
    </location>
</feature>
<keyword evidence="5" id="KW-0456">Lyase</keyword>
<sequence>MNQQETPLFTKLQQFASGNPLSFHVPGHKNGQVFPEHGATCYSPLLKLDMTELPELDDLHAPKGVIAQAQQLAKQFFQSEETFFLVGGSTSGNLAMILATCKADDYVIVQRNCHKSIMNGLELAGAKPVFLAPEFDERTNRYACPSYETMEKAIRKYPEAKAVIVTYPDYFGQTFPLKKMIELAHRHEIPVLVDEAHGVHFSLGKPFPPSALTLGADIVVQSAHKMAPAMTMSAYLHVNSKFVSKEKVAHYLQMIQSSSPSYPLMASLDLARYYLANFSERDMDALLKSVKRVRHILSESTYWDVLPQTETDDPLKITLQAKEGWPVKDIAEIFAQKGIYPELTTDKQILFIHGLRPFPDLDRLKKAVESAGDYLKNRKIHATIKATKLFAEPIQELALSYAKMNVYTYDSVPLEEGVGQIAAEAIIPYPPGIPLVIKGEVIKEEHIRVIKQLEAEGVSFQQRHRGVKIFK</sequence>
<dbReference type="InterPro" id="IPR000310">
    <property type="entry name" value="Orn/Lys/Arg_deCO2ase_major_dom"/>
</dbReference>
<evidence type="ECO:0000313" key="9">
    <source>
        <dbReference type="Proteomes" id="UP000602050"/>
    </source>
</evidence>
<feature type="domain" description="Orn/Lys/Arg decarboxylases family 1 pyridoxal-P attachment site" evidence="6">
    <location>
        <begin position="6"/>
        <end position="302"/>
    </location>
</feature>
<dbReference type="AlphaFoldDB" id="A0A8J2X978"/>
<dbReference type="PANTHER" id="PTHR43277">
    <property type="entry name" value="ARGININE DECARBOXYLASE"/>
    <property type="match status" value="1"/>
</dbReference>
<dbReference type="SUPFAM" id="SSF53383">
    <property type="entry name" value="PLP-dependent transferases"/>
    <property type="match status" value="1"/>
</dbReference>
<evidence type="ECO:0000256" key="1">
    <source>
        <dbReference type="ARBA" id="ARBA00001933"/>
    </source>
</evidence>
<gene>
    <name evidence="8" type="primary">cad</name>
    <name evidence="8" type="ORF">GCM10010978_20780</name>
</gene>
<protein>
    <submittedName>
        <fullName evidence="8">Lysine decarboxylase</fullName>
    </submittedName>
</protein>
<evidence type="ECO:0000256" key="2">
    <source>
        <dbReference type="ARBA" id="ARBA00010671"/>
    </source>
</evidence>
<dbReference type="PANTHER" id="PTHR43277:SF3">
    <property type="entry name" value="DECARBOXYLASE, PUTATIVE-RELATED"/>
    <property type="match status" value="1"/>
</dbReference>
<dbReference type="InterPro" id="IPR052357">
    <property type="entry name" value="Orn_Lys_Arg_decarboxylase-I"/>
</dbReference>
<keyword evidence="4" id="KW-0663">Pyridoxal phosphate</keyword>
<dbReference type="InterPro" id="IPR015424">
    <property type="entry name" value="PyrdxlP-dep_Trfase"/>
</dbReference>
<evidence type="ECO:0000256" key="3">
    <source>
        <dbReference type="ARBA" id="ARBA00022793"/>
    </source>
</evidence>
<reference evidence="8" key="1">
    <citation type="journal article" date="2014" name="Int. J. Syst. Evol. Microbiol.">
        <title>Complete genome sequence of Corynebacterium casei LMG S-19264T (=DSM 44701T), isolated from a smear-ripened cheese.</title>
        <authorList>
            <consortium name="US DOE Joint Genome Institute (JGI-PGF)"/>
            <person name="Walter F."/>
            <person name="Albersmeier A."/>
            <person name="Kalinowski J."/>
            <person name="Ruckert C."/>
        </authorList>
    </citation>
    <scope>NUCLEOTIDE SEQUENCE</scope>
    <source>
        <strain evidence="8">CGMCC 1.12360</strain>
    </source>
</reference>
<dbReference type="InterPro" id="IPR015421">
    <property type="entry name" value="PyrdxlP-dep_Trfase_major"/>
</dbReference>
<dbReference type="Gene3D" id="3.40.640.10">
    <property type="entry name" value="Type I PLP-dependent aspartate aminotransferase-like (Major domain)"/>
    <property type="match status" value="1"/>
</dbReference>
<comment type="similarity">
    <text evidence="2">Belongs to the Orn/Lys/Arg decarboxylase class-I family.</text>
</comment>
<dbReference type="Pfam" id="PF01276">
    <property type="entry name" value="OKR_DC_1"/>
    <property type="match status" value="1"/>
</dbReference>
<dbReference type="SUPFAM" id="SSF55904">
    <property type="entry name" value="Ornithine decarboxylase C-terminal domain"/>
    <property type="match status" value="1"/>
</dbReference>
<evidence type="ECO:0000256" key="5">
    <source>
        <dbReference type="ARBA" id="ARBA00023239"/>
    </source>
</evidence>
<dbReference type="EMBL" id="BMEV01000037">
    <property type="protein sequence ID" value="GFZ79207.1"/>
    <property type="molecule type" value="Genomic_DNA"/>
</dbReference>
<reference evidence="8" key="2">
    <citation type="submission" date="2020-09" db="EMBL/GenBank/DDBJ databases">
        <authorList>
            <person name="Sun Q."/>
            <person name="Zhou Y."/>
        </authorList>
    </citation>
    <scope>NUCLEOTIDE SEQUENCE</scope>
    <source>
        <strain evidence="8">CGMCC 1.12360</strain>
    </source>
</reference>
<evidence type="ECO:0000313" key="8">
    <source>
        <dbReference type="EMBL" id="GFZ79207.1"/>
    </source>
</evidence>
<dbReference type="InterPro" id="IPR008286">
    <property type="entry name" value="Prn/Lys/Arg_de-COase_C"/>
</dbReference>
<comment type="caution">
    <text evidence="8">The sequence shown here is derived from an EMBL/GenBank/DDBJ whole genome shotgun (WGS) entry which is preliminary data.</text>
</comment>
<dbReference type="CDD" id="cd00615">
    <property type="entry name" value="Orn_deC_like"/>
    <property type="match status" value="1"/>
</dbReference>
<name>A0A8J2X978_9BACI</name>
<keyword evidence="9" id="KW-1185">Reference proteome</keyword>
<comment type="cofactor">
    <cofactor evidence="1">
        <name>pyridoxal 5'-phosphate</name>
        <dbReference type="ChEBI" id="CHEBI:597326"/>
    </cofactor>
</comment>
<dbReference type="Proteomes" id="UP000602050">
    <property type="component" value="Unassembled WGS sequence"/>
</dbReference>
<dbReference type="Gene3D" id="3.90.105.10">
    <property type="entry name" value="Molybdopterin biosynthesis moea protein, domain 2"/>
    <property type="match status" value="1"/>
</dbReference>
<evidence type="ECO:0000256" key="4">
    <source>
        <dbReference type="ARBA" id="ARBA00022898"/>
    </source>
</evidence>
<accession>A0A8J2X978</accession>
<keyword evidence="3" id="KW-0210">Decarboxylase</keyword>
<organism evidence="8 9">
    <name type="scientific">Compostibacillus humi</name>
    <dbReference type="NCBI Taxonomy" id="1245525"/>
    <lineage>
        <taxon>Bacteria</taxon>
        <taxon>Bacillati</taxon>
        <taxon>Bacillota</taxon>
        <taxon>Bacilli</taxon>
        <taxon>Bacillales</taxon>
        <taxon>Bacillaceae</taxon>
        <taxon>Compostibacillus</taxon>
    </lineage>
</organism>
<dbReference type="GO" id="GO:0016831">
    <property type="term" value="F:carboxy-lyase activity"/>
    <property type="evidence" value="ECO:0007669"/>
    <property type="project" value="UniProtKB-KW"/>
</dbReference>